<dbReference type="AlphaFoldDB" id="A0A133MNJ4"/>
<name>A0A133MNJ4_CLOPF</name>
<dbReference type="Proteomes" id="UP000070646">
    <property type="component" value="Unassembled WGS sequence"/>
</dbReference>
<organism evidence="1 2">
    <name type="scientific">Clostridium perfringens</name>
    <dbReference type="NCBI Taxonomy" id="1502"/>
    <lineage>
        <taxon>Bacteria</taxon>
        <taxon>Bacillati</taxon>
        <taxon>Bacillota</taxon>
        <taxon>Clostridia</taxon>
        <taxon>Eubacteriales</taxon>
        <taxon>Clostridiaceae</taxon>
        <taxon>Clostridium</taxon>
    </lineage>
</organism>
<evidence type="ECO:0000313" key="2">
    <source>
        <dbReference type="Proteomes" id="UP000070646"/>
    </source>
</evidence>
<protein>
    <submittedName>
        <fullName evidence="1">Uncharacterized protein</fullName>
    </submittedName>
</protein>
<comment type="caution">
    <text evidence="1">The sequence shown here is derived from an EMBL/GenBank/DDBJ whole genome shotgun (WGS) entry which is preliminary data.</text>
</comment>
<proteinExistence type="predicted"/>
<evidence type="ECO:0000313" key="1">
    <source>
        <dbReference type="EMBL" id="KXA05610.1"/>
    </source>
</evidence>
<accession>A0A133MNJ4</accession>
<sequence length="65" mass="7463">MNKKRGILNMNNESLLKLLAEYKETKKCLETGLNWLEEKDYAKGKLDIVNVIIRDLEAAIGAERI</sequence>
<dbReference type="PATRIC" id="fig|1502.174.peg.3027"/>
<gene>
    <name evidence="1" type="ORF">HMPREF3222_03004</name>
</gene>
<reference evidence="1 2" key="1">
    <citation type="submission" date="2016-01" db="EMBL/GenBank/DDBJ databases">
        <authorList>
            <person name="Oliw E.H."/>
        </authorList>
    </citation>
    <scope>NUCLEOTIDE SEQUENCE [LARGE SCALE GENOMIC DNA]</scope>
    <source>
        <strain evidence="1 2">MJR7757A</strain>
    </source>
</reference>
<dbReference type="EMBL" id="LRPU01000195">
    <property type="protein sequence ID" value="KXA05610.1"/>
    <property type="molecule type" value="Genomic_DNA"/>
</dbReference>